<evidence type="ECO:0000313" key="1">
    <source>
        <dbReference type="EMBL" id="AFZ46888.1"/>
    </source>
</evidence>
<dbReference type="HOGENOM" id="CLU_134228_0_0_3"/>
<dbReference type="eggNOG" id="ENOG5031Z0B">
    <property type="taxonomic scope" value="Bacteria"/>
</dbReference>
<dbReference type="PANTHER" id="PTHR34235">
    <property type="entry name" value="SLR1203 PROTEIN-RELATED"/>
    <property type="match status" value="1"/>
</dbReference>
<protein>
    <recommendedName>
        <fullName evidence="3">DUF29 family protein</fullName>
    </recommendedName>
</protein>
<dbReference type="Proteomes" id="UP000010483">
    <property type="component" value="Chromosome"/>
</dbReference>
<accession>K9YLA1</accession>
<dbReference type="InterPro" id="IPR002636">
    <property type="entry name" value="DUF29"/>
</dbReference>
<organism evidence="1 2">
    <name type="scientific">Cyanobacterium stanieri (strain ATCC 29140 / PCC 7202)</name>
    <dbReference type="NCBI Taxonomy" id="292563"/>
    <lineage>
        <taxon>Bacteria</taxon>
        <taxon>Bacillati</taxon>
        <taxon>Cyanobacteriota</taxon>
        <taxon>Cyanophyceae</taxon>
        <taxon>Oscillatoriophycideae</taxon>
        <taxon>Chroococcales</taxon>
        <taxon>Geminocystaceae</taxon>
        <taxon>Cyanobacterium</taxon>
    </lineage>
</organism>
<dbReference type="Pfam" id="PF01724">
    <property type="entry name" value="DUF29"/>
    <property type="match status" value="1"/>
</dbReference>
<dbReference type="KEGG" id="csn:Cyast_0916"/>
<evidence type="ECO:0000313" key="2">
    <source>
        <dbReference type="Proteomes" id="UP000010483"/>
    </source>
</evidence>
<dbReference type="PANTHER" id="PTHR34235:SF1">
    <property type="entry name" value="SLR0416 PROTEIN"/>
    <property type="match status" value="1"/>
</dbReference>
<dbReference type="AlphaFoldDB" id="K9YLA1"/>
<dbReference type="STRING" id="292563.Cyast_0916"/>
<reference evidence="2" key="1">
    <citation type="journal article" date="2013" name="Proc. Natl. Acad. Sci. U.S.A.">
        <title>Improving the coverage of the cyanobacterial phylum using diversity-driven genome sequencing.</title>
        <authorList>
            <person name="Shih P.M."/>
            <person name="Wu D."/>
            <person name="Latifi A."/>
            <person name="Axen S.D."/>
            <person name="Fewer D.P."/>
            <person name="Talla E."/>
            <person name="Calteau A."/>
            <person name="Cai F."/>
            <person name="Tandeau de Marsac N."/>
            <person name="Rippka R."/>
            <person name="Herdman M."/>
            <person name="Sivonen K."/>
            <person name="Coursin T."/>
            <person name="Laurent T."/>
            <person name="Goodwin L."/>
            <person name="Nolan M."/>
            <person name="Davenport K.W."/>
            <person name="Han C.S."/>
            <person name="Rubin E.M."/>
            <person name="Eisen J.A."/>
            <person name="Woyke T."/>
            <person name="Gugger M."/>
            <person name="Kerfeld C.A."/>
        </authorList>
    </citation>
    <scope>NUCLEOTIDE SEQUENCE [LARGE SCALE GENOMIC DNA]</scope>
    <source>
        <strain evidence="2">ATCC 29140 / PCC 7202</strain>
    </source>
</reference>
<sequence>MGGKAMEELLELKTLLTQGNISDALVLVQEMTEMSKDDKINKIGSYAKILLLHLIKRQAEKRTTRSWDLSIENSVDEIQKTNRRRKAGGTYLSPEELKETLTDSYRIALARAATEAFEGRYSSTEIAKMIDYDRLIADALDLIREDLN</sequence>
<evidence type="ECO:0008006" key="3">
    <source>
        <dbReference type="Google" id="ProtNLM"/>
    </source>
</evidence>
<keyword evidence="2" id="KW-1185">Reference proteome</keyword>
<dbReference type="PATRIC" id="fig|292563.3.peg.961"/>
<gene>
    <name evidence="1" type="ordered locus">Cyast_0916</name>
</gene>
<dbReference type="EMBL" id="CP003940">
    <property type="protein sequence ID" value="AFZ46888.1"/>
    <property type="molecule type" value="Genomic_DNA"/>
</dbReference>
<dbReference type="BioCyc" id="CSTA292563:G1353-923-MONOMER"/>
<name>K9YLA1_CYASC</name>
<dbReference type="Gene3D" id="1.20.1220.20">
    <property type="entry name" value="Uncharcterised protein PF01724"/>
    <property type="match status" value="1"/>
</dbReference>
<proteinExistence type="predicted"/>